<dbReference type="EMBL" id="CP001339">
    <property type="protein sequence ID" value="ACL73335.1"/>
    <property type="molecule type" value="Genomic_DNA"/>
</dbReference>
<organism evidence="2 3">
    <name type="scientific">Thioalkalivibrio sulfidiphilus (strain HL-EbGR7)</name>
    <dbReference type="NCBI Taxonomy" id="396588"/>
    <lineage>
        <taxon>Bacteria</taxon>
        <taxon>Pseudomonadati</taxon>
        <taxon>Pseudomonadota</taxon>
        <taxon>Gammaproteobacteria</taxon>
        <taxon>Chromatiales</taxon>
        <taxon>Ectothiorhodospiraceae</taxon>
        <taxon>Thioalkalivibrio</taxon>
    </lineage>
</organism>
<dbReference type="InterPro" id="IPR021457">
    <property type="entry name" value="DUF3108"/>
</dbReference>
<dbReference type="AlphaFoldDB" id="B8GUL5"/>
<protein>
    <recommendedName>
        <fullName evidence="4">DUF3108 domain-containing protein</fullName>
    </recommendedName>
</protein>
<keyword evidence="1" id="KW-0732">Signal</keyword>
<sequence length="238" mass="27266" precursor="true">MAWNTLSTRLALFILLLGAGTPALAMPPAHTAFYEAVAYGNTLKTRSTVNYEPGLVRMSLDARIVGFLRILGRFEMSRESILSNGPEGLRLLESHHSETQPRRSREVHTRFDWDAHLARGVQNGNPFELEVQDGTLDYLSVLMMLMQELRTGSVEARETVEVVERHRLRTYTLIREGNERLQTDLGRLDTVKITRRDEERGIALSAWFAPELHYIPVRFDYEADGRVYALRITGVEWH</sequence>
<name>B8GUL5_THISH</name>
<accession>B8GUL5</accession>
<evidence type="ECO:0008006" key="4">
    <source>
        <dbReference type="Google" id="ProtNLM"/>
    </source>
</evidence>
<keyword evidence="3" id="KW-1185">Reference proteome</keyword>
<feature type="signal peptide" evidence="1">
    <location>
        <begin position="1"/>
        <end position="25"/>
    </location>
</feature>
<dbReference type="eggNOG" id="ENOG5032DHI">
    <property type="taxonomic scope" value="Bacteria"/>
</dbReference>
<evidence type="ECO:0000313" key="2">
    <source>
        <dbReference type="EMBL" id="ACL73335.1"/>
    </source>
</evidence>
<gene>
    <name evidence="2" type="ordered locus">Tgr7_2255</name>
</gene>
<evidence type="ECO:0000256" key="1">
    <source>
        <dbReference type="SAM" id="SignalP"/>
    </source>
</evidence>
<reference evidence="2 3" key="1">
    <citation type="journal article" date="2011" name="Stand. Genomic Sci.">
        <title>Complete genome sequence of 'Thioalkalivibrio sulfidophilus' HL-EbGr7.</title>
        <authorList>
            <person name="Muyzer G."/>
            <person name="Sorokin D.Y."/>
            <person name="Mavromatis K."/>
            <person name="Lapidus A."/>
            <person name="Clum A."/>
            <person name="Ivanova N."/>
            <person name="Pati A."/>
            <person name="d'Haeseleer P."/>
            <person name="Woyke T."/>
            <person name="Kyrpides N.C."/>
        </authorList>
    </citation>
    <scope>NUCLEOTIDE SEQUENCE [LARGE SCALE GENOMIC DNA]</scope>
    <source>
        <strain evidence="2 3">HL-EbGR7</strain>
    </source>
</reference>
<evidence type="ECO:0000313" key="3">
    <source>
        <dbReference type="Proteomes" id="UP000002383"/>
    </source>
</evidence>
<dbReference type="STRING" id="396588.Tgr7_2255"/>
<feature type="chain" id="PRO_5002873181" description="DUF3108 domain-containing protein" evidence="1">
    <location>
        <begin position="26"/>
        <end position="238"/>
    </location>
</feature>
<dbReference type="KEGG" id="tgr:Tgr7_2255"/>
<dbReference type="Pfam" id="PF11306">
    <property type="entry name" value="DUF3108"/>
    <property type="match status" value="1"/>
</dbReference>
<dbReference type="HOGENOM" id="CLU_063619_3_0_6"/>
<proteinExistence type="predicted"/>
<dbReference type="RefSeq" id="WP_012638811.1">
    <property type="nucleotide sequence ID" value="NC_011901.1"/>
</dbReference>
<dbReference type="Proteomes" id="UP000002383">
    <property type="component" value="Chromosome"/>
</dbReference>